<evidence type="ECO:0000256" key="3">
    <source>
        <dbReference type="SAM" id="Phobius"/>
    </source>
</evidence>
<dbReference type="Pfam" id="PF00149">
    <property type="entry name" value="Metallophos"/>
    <property type="match status" value="1"/>
</dbReference>
<dbReference type="PANTHER" id="PTHR31302">
    <property type="entry name" value="TRANSMEMBRANE PROTEIN WITH METALLOPHOSPHOESTERASE DOMAIN-RELATED"/>
    <property type="match status" value="1"/>
</dbReference>
<organism evidence="5 6">
    <name type="scientific">Paraburkholderia metrosideri</name>
    <dbReference type="NCBI Taxonomy" id="580937"/>
    <lineage>
        <taxon>Bacteria</taxon>
        <taxon>Pseudomonadati</taxon>
        <taxon>Pseudomonadota</taxon>
        <taxon>Betaproteobacteria</taxon>
        <taxon>Burkholderiales</taxon>
        <taxon>Burkholderiaceae</taxon>
        <taxon>Paraburkholderia</taxon>
    </lineage>
</organism>
<dbReference type="SUPFAM" id="SSF56300">
    <property type="entry name" value="Metallo-dependent phosphatases"/>
    <property type="match status" value="1"/>
</dbReference>
<feature type="transmembrane region" description="Helical" evidence="3">
    <location>
        <begin position="44"/>
        <end position="63"/>
    </location>
</feature>
<evidence type="ECO:0000259" key="4">
    <source>
        <dbReference type="Pfam" id="PF00149"/>
    </source>
</evidence>
<dbReference type="EMBL" id="CAJHCP010000015">
    <property type="protein sequence ID" value="CAD6555707.1"/>
    <property type="molecule type" value="Genomic_DNA"/>
</dbReference>
<dbReference type="InterPro" id="IPR004843">
    <property type="entry name" value="Calcineurin-like_PHP"/>
</dbReference>
<comment type="caution">
    <text evidence="5">The sequence shown here is derived from an EMBL/GenBank/DDBJ whole genome shotgun (WGS) entry which is preliminary data.</text>
</comment>
<evidence type="ECO:0000256" key="1">
    <source>
        <dbReference type="ARBA" id="ARBA00022723"/>
    </source>
</evidence>
<feature type="transmembrane region" description="Helical" evidence="3">
    <location>
        <begin position="152"/>
        <end position="171"/>
    </location>
</feature>
<name>A0ABM8P3U7_9BURK</name>
<keyword evidence="1" id="KW-0479">Metal-binding</keyword>
<dbReference type="InterPro" id="IPR029052">
    <property type="entry name" value="Metallo-depent_PP-like"/>
</dbReference>
<keyword evidence="3" id="KW-0472">Membrane</keyword>
<accession>A0ABM8P3U7</accession>
<keyword evidence="3" id="KW-1133">Transmembrane helix</keyword>
<keyword evidence="6" id="KW-1185">Reference proteome</keyword>
<keyword evidence="2" id="KW-0378">Hydrolase</keyword>
<dbReference type="Gene3D" id="3.60.21.10">
    <property type="match status" value="1"/>
</dbReference>
<feature type="transmembrane region" description="Helical" evidence="3">
    <location>
        <begin position="106"/>
        <end position="126"/>
    </location>
</feature>
<proteinExistence type="predicted"/>
<gene>
    <name evidence="5" type="ORF">LMG28140_05704</name>
</gene>
<keyword evidence="3" id="KW-0812">Transmembrane</keyword>
<dbReference type="PANTHER" id="PTHR31302:SF31">
    <property type="entry name" value="PHOSPHODIESTERASE YAEI"/>
    <property type="match status" value="1"/>
</dbReference>
<evidence type="ECO:0000313" key="6">
    <source>
        <dbReference type="Proteomes" id="UP000598032"/>
    </source>
</evidence>
<feature type="domain" description="Calcineurin-like phosphoesterase" evidence="4">
    <location>
        <begin position="197"/>
        <end position="365"/>
    </location>
</feature>
<sequence length="425" mass="46424">MPVEWVGYFASASLLHCRGRPKTRAFASCRPLPALILSMRRSSFLVRIILIGIMLHIYVGLRLIPDTPVDTTGRWLMALWLVLSIFLIPLGMLARSIKRQPLGDRLAWVGLLAMGFFSSLLVLTFARDLVLASLLTVDAIWPNSIAIHHWRMGSAAAVPVLALLSTLVGLFNARRRAKVVTIDIPIDDLPTELDGFTIVQISDIHVGPTIKHRYVDAIVDAVNRLKPDLIAVTGDVVDGSVPQLTRHTQPLSRLSARHGAFLVTGNHEYYAGANAWIDEFRRLGLTVLLNEHVVVNHNGARAVIAGVTDYSAGHHDPSHRSDPAAAIAGAPGDVLIKVLLAHQPRSAEAAAAAGFTLQLSGHTHGGQFFPWNFFVRFQQPFTAGLARLNGLWVYTSRGTGYWGPPKRLGAPSEITRVRLVPGEPD</sequence>
<evidence type="ECO:0000313" key="5">
    <source>
        <dbReference type="EMBL" id="CAD6555707.1"/>
    </source>
</evidence>
<dbReference type="InterPro" id="IPR051158">
    <property type="entry name" value="Metallophosphoesterase_sf"/>
</dbReference>
<evidence type="ECO:0000256" key="2">
    <source>
        <dbReference type="ARBA" id="ARBA00022801"/>
    </source>
</evidence>
<dbReference type="Proteomes" id="UP000598032">
    <property type="component" value="Unassembled WGS sequence"/>
</dbReference>
<feature type="transmembrane region" description="Helical" evidence="3">
    <location>
        <begin position="75"/>
        <end position="94"/>
    </location>
</feature>
<protein>
    <recommendedName>
        <fullName evidence="4">Calcineurin-like phosphoesterase domain-containing protein</fullName>
    </recommendedName>
</protein>
<dbReference type="CDD" id="cd07385">
    <property type="entry name" value="MPP_YkuE_C"/>
    <property type="match status" value="1"/>
</dbReference>
<reference evidence="5 6" key="1">
    <citation type="submission" date="2020-10" db="EMBL/GenBank/DDBJ databases">
        <authorList>
            <person name="Peeters C."/>
        </authorList>
    </citation>
    <scope>NUCLEOTIDE SEQUENCE [LARGE SCALE GENOMIC DNA]</scope>
    <source>
        <strain evidence="5 6">LMG 28140</strain>
    </source>
</reference>